<comment type="caution">
    <text evidence="1">The sequence shown here is derived from an EMBL/GenBank/DDBJ whole genome shotgun (WGS) entry which is preliminary data.</text>
</comment>
<gene>
    <name evidence="1" type="ORF">GGD53_005058</name>
</gene>
<keyword evidence="2" id="KW-1185">Reference proteome</keyword>
<organism evidence="1 2">
    <name type="scientific">Rhizobium aethiopicum</name>
    <dbReference type="NCBI Taxonomy" id="1138170"/>
    <lineage>
        <taxon>Bacteria</taxon>
        <taxon>Pseudomonadati</taxon>
        <taxon>Pseudomonadota</taxon>
        <taxon>Alphaproteobacteria</taxon>
        <taxon>Hyphomicrobiales</taxon>
        <taxon>Rhizobiaceae</taxon>
        <taxon>Rhizobium/Agrobacterium group</taxon>
        <taxon>Rhizobium</taxon>
    </lineage>
</organism>
<dbReference type="EMBL" id="JACIFV010000023">
    <property type="protein sequence ID" value="MBB4194875.1"/>
    <property type="molecule type" value="Genomic_DNA"/>
</dbReference>
<accession>A0A7W6QC86</accession>
<evidence type="ECO:0000313" key="1">
    <source>
        <dbReference type="EMBL" id="MBB4194875.1"/>
    </source>
</evidence>
<proteinExistence type="predicted"/>
<dbReference type="AlphaFoldDB" id="A0A7W6QC86"/>
<evidence type="ECO:0000313" key="2">
    <source>
        <dbReference type="Proteomes" id="UP000524492"/>
    </source>
</evidence>
<reference evidence="1 2" key="1">
    <citation type="submission" date="2020-08" db="EMBL/GenBank/DDBJ databases">
        <title>Genomic Encyclopedia of Type Strains, Phase IV (KMG-V): Genome sequencing to study the core and pangenomes of soil and plant-associated prokaryotes.</title>
        <authorList>
            <person name="Whitman W."/>
        </authorList>
    </citation>
    <scope>NUCLEOTIDE SEQUENCE [LARGE SCALE GENOMIC DNA]</scope>
    <source>
        <strain evidence="1 2">SEMIA 4074</strain>
    </source>
</reference>
<sequence>MTISDLRERHAAESRIVRESVRTFVMAAQAGDIKALSDIVCQFDLVFGLGPACLRAAARLPHVPWSTKKYFRELHYHDGDHLRQELGDRILVDAYRVLLPSYRGPAVLLYRGEGADNRRRRCYGLSWSANRSVAERFAEGTSRMYEDGSVLLETFAPPEAILMKMPKRYGEDEYLVDRRSLRAVRVLQRSRRI</sequence>
<protein>
    <submittedName>
        <fullName evidence="1">Uncharacterized protein</fullName>
    </submittedName>
</protein>
<name>A0A7W6QC86_9HYPH</name>
<dbReference type="RefSeq" id="WP_184459383.1">
    <property type="nucleotide sequence ID" value="NZ_JACIFV010000023.1"/>
</dbReference>
<dbReference type="Proteomes" id="UP000524492">
    <property type="component" value="Unassembled WGS sequence"/>
</dbReference>